<feature type="signal peptide" evidence="8">
    <location>
        <begin position="1"/>
        <end position="21"/>
    </location>
</feature>
<evidence type="ECO:0000256" key="2">
    <source>
        <dbReference type="ARBA" id="ARBA00007613"/>
    </source>
</evidence>
<keyword evidence="7" id="KW-0998">Cell outer membrane</keyword>
<keyword evidence="6" id="KW-0472">Membrane</keyword>
<evidence type="ECO:0000256" key="8">
    <source>
        <dbReference type="SAM" id="SignalP"/>
    </source>
</evidence>
<evidence type="ECO:0000256" key="1">
    <source>
        <dbReference type="ARBA" id="ARBA00004442"/>
    </source>
</evidence>
<dbReference type="RefSeq" id="WP_138084819.1">
    <property type="nucleotide sequence ID" value="NZ_VAUV01000002.1"/>
</dbReference>
<evidence type="ECO:0000256" key="6">
    <source>
        <dbReference type="ARBA" id="ARBA00023136"/>
    </source>
</evidence>
<dbReference type="InterPro" id="IPR003423">
    <property type="entry name" value="OMP_efflux"/>
</dbReference>
<dbReference type="GO" id="GO:0015288">
    <property type="term" value="F:porin activity"/>
    <property type="evidence" value="ECO:0007669"/>
    <property type="project" value="TreeGrafter"/>
</dbReference>
<dbReference type="EMBL" id="VAUV01000002">
    <property type="protein sequence ID" value="TLD72465.1"/>
    <property type="molecule type" value="Genomic_DNA"/>
</dbReference>
<organism evidence="9 10">
    <name type="scientific">Phragmitibacter flavus</name>
    <dbReference type="NCBI Taxonomy" id="2576071"/>
    <lineage>
        <taxon>Bacteria</taxon>
        <taxon>Pseudomonadati</taxon>
        <taxon>Verrucomicrobiota</taxon>
        <taxon>Verrucomicrobiia</taxon>
        <taxon>Verrucomicrobiales</taxon>
        <taxon>Verrucomicrobiaceae</taxon>
        <taxon>Phragmitibacter</taxon>
    </lineage>
</organism>
<dbReference type="PANTHER" id="PTHR30026">
    <property type="entry name" value="OUTER MEMBRANE PROTEIN TOLC"/>
    <property type="match status" value="1"/>
</dbReference>
<dbReference type="GO" id="GO:1990281">
    <property type="term" value="C:efflux pump complex"/>
    <property type="evidence" value="ECO:0007669"/>
    <property type="project" value="TreeGrafter"/>
</dbReference>
<dbReference type="InterPro" id="IPR051906">
    <property type="entry name" value="TolC-like"/>
</dbReference>
<dbReference type="AlphaFoldDB" id="A0A5R8KKJ3"/>
<keyword evidence="8" id="KW-0732">Signal</keyword>
<comment type="subcellular location">
    <subcellularLocation>
        <location evidence="1">Cell outer membrane</location>
    </subcellularLocation>
</comment>
<feature type="chain" id="PRO_5024284449" description="TolC family protein" evidence="8">
    <location>
        <begin position="22"/>
        <end position="436"/>
    </location>
</feature>
<protein>
    <recommendedName>
        <fullName evidence="11">TolC family protein</fullName>
    </recommendedName>
</protein>
<dbReference type="Gene3D" id="1.20.1600.10">
    <property type="entry name" value="Outer membrane efflux proteins (OEP)"/>
    <property type="match status" value="1"/>
</dbReference>
<reference evidence="9 10" key="1">
    <citation type="submission" date="2019-05" db="EMBL/GenBank/DDBJ databases">
        <title>Verrucobacter flavum gen. nov., sp. nov. a new member of the family Verrucomicrobiaceae.</title>
        <authorList>
            <person name="Szuroczki S."/>
            <person name="Abbaszade G."/>
            <person name="Szabo A."/>
            <person name="Felfoldi T."/>
            <person name="Schumann P."/>
            <person name="Boka K."/>
            <person name="Keki Z."/>
            <person name="Toumi M."/>
            <person name="Toth E."/>
        </authorList>
    </citation>
    <scope>NUCLEOTIDE SEQUENCE [LARGE SCALE GENOMIC DNA]</scope>
    <source>
        <strain evidence="9 10">MG-N-17</strain>
    </source>
</reference>
<dbReference type="GO" id="GO:0009279">
    <property type="term" value="C:cell outer membrane"/>
    <property type="evidence" value="ECO:0007669"/>
    <property type="project" value="UniProtKB-SubCell"/>
</dbReference>
<sequence>MTALIRLLALTILLTSTAALAQPRPSSARLITLEDAYDLALASDQSIAIAQLGIQQAQLDPARAWVKLTPTISADAGISARDSRNAAGRRSTNSGGITLSQPIFDPTFFPALRRGKLAVAAAGADYQRQIRETLFGVAQAYYDVLTQQEIVEVDKESLRLAAEQQDIAQARLDAGDTTRSDPLRAQVTTETARRTLIEDTSTLESLRNILANILNLDNDLNFRVALPPGHKTTIPRFDYLLRDALTQREDIRSQDLLIRQNDERIKEVRSSYLPSISANVDASTSDQSGGNPRFENDVQGSLSLRVPLYSAGQKAIDVRAATLDAQQSRLQQQQLIKQVEQEVKDAWLDARRLSETLNILRVQVQAAEVSYAELQERYKSGDAANLDVLTALNELITSRRDLTVETYRLQLSLRNLERVSSTFQTDRVRKVQSPTP</sequence>
<evidence type="ECO:0000313" key="10">
    <source>
        <dbReference type="Proteomes" id="UP000306196"/>
    </source>
</evidence>
<evidence type="ECO:0000313" key="9">
    <source>
        <dbReference type="EMBL" id="TLD72465.1"/>
    </source>
</evidence>
<accession>A0A5R8KKJ3</accession>
<evidence type="ECO:0008006" key="11">
    <source>
        <dbReference type="Google" id="ProtNLM"/>
    </source>
</evidence>
<gene>
    <name evidence="9" type="ORF">FEM03_03680</name>
</gene>
<name>A0A5R8KKJ3_9BACT</name>
<dbReference type="PANTHER" id="PTHR30026:SF20">
    <property type="entry name" value="OUTER MEMBRANE PROTEIN TOLC"/>
    <property type="match status" value="1"/>
</dbReference>
<keyword evidence="4" id="KW-1134">Transmembrane beta strand</keyword>
<dbReference type="GO" id="GO:0015562">
    <property type="term" value="F:efflux transmembrane transporter activity"/>
    <property type="evidence" value="ECO:0007669"/>
    <property type="project" value="InterPro"/>
</dbReference>
<dbReference type="Proteomes" id="UP000306196">
    <property type="component" value="Unassembled WGS sequence"/>
</dbReference>
<evidence type="ECO:0000256" key="5">
    <source>
        <dbReference type="ARBA" id="ARBA00022692"/>
    </source>
</evidence>
<evidence type="ECO:0000256" key="7">
    <source>
        <dbReference type="ARBA" id="ARBA00023237"/>
    </source>
</evidence>
<keyword evidence="3" id="KW-0813">Transport</keyword>
<dbReference type="OrthoDB" id="9811587at2"/>
<proteinExistence type="inferred from homology"/>
<comment type="caution">
    <text evidence="9">The sequence shown here is derived from an EMBL/GenBank/DDBJ whole genome shotgun (WGS) entry which is preliminary data.</text>
</comment>
<keyword evidence="5" id="KW-0812">Transmembrane</keyword>
<dbReference type="SUPFAM" id="SSF56954">
    <property type="entry name" value="Outer membrane efflux proteins (OEP)"/>
    <property type="match status" value="1"/>
</dbReference>
<evidence type="ECO:0000256" key="4">
    <source>
        <dbReference type="ARBA" id="ARBA00022452"/>
    </source>
</evidence>
<dbReference type="Pfam" id="PF02321">
    <property type="entry name" value="OEP"/>
    <property type="match status" value="2"/>
</dbReference>
<comment type="similarity">
    <text evidence="2">Belongs to the outer membrane factor (OMF) (TC 1.B.17) family.</text>
</comment>
<evidence type="ECO:0000256" key="3">
    <source>
        <dbReference type="ARBA" id="ARBA00022448"/>
    </source>
</evidence>
<keyword evidence="10" id="KW-1185">Reference proteome</keyword>